<feature type="transmembrane region" description="Helical" evidence="1">
    <location>
        <begin position="186"/>
        <end position="209"/>
    </location>
</feature>
<feature type="transmembrane region" description="Helical" evidence="1">
    <location>
        <begin position="152"/>
        <end position="174"/>
    </location>
</feature>
<feature type="transmembrane region" description="Helical" evidence="1">
    <location>
        <begin position="80"/>
        <end position="97"/>
    </location>
</feature>
<feature type="transmembrane region" description="Helical" evidence="1">
    <location>
        <begin position="109"/>
        <end position="132"/>
    </location>
</feature>
<dbReference type="Proteomes" id="UP001295740">
    <property type="component" value="Unassembled WGS sequence"/>
</dbReference>
<proteinExistence type="predicted"/>
<gene>
    <name evidence="3" type="ORF">KHLLAP_LOCUS13604</name>
</gene>
<evidence type="ECO:0000256" key="1">
    <source>
        <dbReference type="SAM" id="Phobius"/>
    </source>
</evidence>
<name>A0AAI8VS75_9PEZI</name>
<dbReference type="InterPro" id="IPR056119">
    <property type="entry name" value="DUF7702"/>
</dbReference>
<keyword evidence="1" id="KW-1133">Transmembrane helix</keyword>
<keyword evidence="1" id="KW-0472">Membrane</keyword>
<dbReference type="Pfam" id="PF24800">
    <property type="entry name" value="DUF7702"/>
    <property type="match status" value="1"/>
</dbReference>
<organism evidence="3 4">
    <name type="scientific">Anthostomella pinea</name>
    <dbReference type="NCBI Taxonomy" id="933095"/>
    <lineage>
        <taxon>Eukaryota</taxon>
        <taxon>Fungi</taxon>
        <taxon>Dikarya</taxon>
        <taxon>Ascomycota</taxon>
        <taxon>Pezizomycotina</taxon>
        <taxon>Sordariomycetes</taxon>
        <taxon>Xylariomycetidae</taxon>
        <taxon>Xylariales</taxon>
        <taxon>Xylariaceae</taxon>
        <taxon>Anthostomella</taxon>
    </lineage>
</organism>
<accession>A0AAI8VS75</accession>
<feature type="transmembrane region" description="Helical" evidence="1">
    <location>
        <begin position="39"/>
        <end position="60"/>
    </location>
</feature>
<protein>
    <submittedName>
        <fullName evidence="3">Uu.00g012550.m01.CDS01</fullName>
    </submittedName>
</protein>
<sequence>MLVPRRATFAIELGLYPLVIAAIVLVISKHWRRKNVEWLAPGVPIIIMSAMRIASASLGLASDGVPSRPDLLAQSARIDTVLIGPLVLTLVGLLKAANAPVPSGYRSPYIIPMQIVGVMGAVLAGVGSVQVFGGASTDGLQATGHTLMRTGVLALLIPVYLLTIGLAVASLYNVSFRFYRTETNMIVCLLSCTPFVLVRIVYSTISLFASEGSVFRLLTEDTGAVGLHFAMVVLVELVVTFNVCVTGMLAAGLKGEIDPPVDLKELNDIISVKAI</sequence>
<feature type="domain" description="DUF7702" evidence="2">
    <location>
        <begin position="12"/>
        <end position="250"/>
    </location>
</feature>
<reference evidence="3" key="1">
    <citation type="submission" date="2023-10" db="EMBL/GenBank/DDBJ databases">
        <authorList>
            <person name="Hackl T."/>
        </authorList>
    </citation>
    <scope>NUCLEOTIDE SEQUENCE</scope>
</reference>
<feature type="transmembrane region" description="Helical" evidence="1">
    <location>
        <begin position="229"/>
        <end position="253"/>
    </location>
</feature>
<evidence type="ECO:0000259" key="2">
    <source>
        <dbReference type="Pfam" id="PF24800"/>
    </source>
</evidence>
<evidence type="ECO:0000313" key="4">
    <source>
        <dbReference type="Proteomes" id="UP001295740"/>
    </source>
</evidence>
<dbReference type="PANTHER" id="PTHR42109">
    <property type="entry name" value="UNPLACED GENOMIC SCAFFOLD UM_SCAF_CONTIG_1.265, WHOLE GENOME SHOTGUN SEQUENCE"/>
    <property type="match status" value="1"/>
</dbReference>
<dbReference type="EMBL" id="CAUWAG010000020">
    <property type="protein sequence ID" value="CAJ2513136.1"/>
    <property type="molecule type" value="Genomic_DNA"/>
</dbReference>
<keyword evidence="4" id="KW-1185">Reference proteome</keyword>
<evidence type="ECO:0000313" key="3">
    <source>
        <dbReference type="EMBL" id="CAJ2513136.1"/>
    </source>
</evidence>
<keyword evidence="1" id="KW-0812">Transmembrane</keyword>
<comment type="caution">
    <text evidence="3">The sequence shown here is derived from an EMBL/GenBank/DDBJ whole genome shotgun (WGS) entry which is preliminary data.</text>
</comment>
<dbReference type="AlphaFoldDB" id="A0AAI8VS75"/>
<dbReference type="PANTHER" id="PTHR42109:SF2">
    <property type="entry name" value="INTEGRAL MEMBRANE PROTEIN"/>
    <property type="match status" value="1"/>
</dbReference>
<feature type="transmembrane region" description="Helical" evidence="1">
    <location>
        <begin position="6"/>
        <end position="27"/>
    </location>
</feature>